<name>H8I5K0_METCZ</name>
<dbReference type="GO" id="GO:0043565">
    <property type="term" value="F:sequence-specific DNA binding"/>
    <property type="evidence" value="ECO:0007669"/>
    <property type="project" value="InterPro"/>
</dbReference>
<dbReference type="InterPro" id="IPR011008">
    <property type="entry name" value="Dimeric_a/b-barrel"/>
</dbReference>
<dbReference type="Pfam" id="PF01037">
    <property type="entry name" value="AsnC_trans_reg"/>
    <property type="match status" value="1"/>
</dbReference>
<dbReference type="PROSITE" id="PS50956">
    <property type="entry name" value="HTH_ASNC_2"/>
    <property type="match status" value="1"/>
</dbReference>
<dbReference type="PANTHER" id="PTHR30154">
    <property type="entry name" value="LEUCINE-RESPONSIVE REGULATORY PROTEIN"/>
    <property type="match status" value="1"/>
</dbReference>
<keyword evidence="2" id="KW-0238">DNA-binding</keyword>
<dbReference type="Gene3D" id="3.30.70.920">
    <property type="match status" value="1"/>
</dbReference>
<evidence type="ECO:0000256" key="1">
    <source>
        <dbReference type="ARBA" id="ARBA00023015"/>
    </source>
</evidence>
<dbReference type="KEGG" id="mez:Mtc_0554"/>
<dbReference type="SMART" id="SM00344">
    <property type="entry name" value="HTH_ASNC"/>
    <property type="match status" value="1"/>
</dbReference>
<dbReference type="GO" id="GO:0043200">
    <property type="term" value="P:response to amino acid"/>
    <property type="evidence" value="ECO:0007669"/>
    <property type="project" value="TreeGrafter"/>
</dbReference>
<evidence type="ECO:0000256" key="3">
    <source>
        <dbReference type="ARBA" id="ARBA00023163"/>
    </source>
</evidence>
<dbReference type="InterPro" id="IPR019887">
    <property type="entry name" value="Tscrpt_reg_AsnC/Lrp_C"/>
</dbReference>
<accession>H8I5K0</accession>
<dbReference type="SUPFAM" id="SSF54909">
    <property type="entry name" value="Dimeric alpha+beta barrel"/>
    <property type="match status" value="1"/>
</dbReference>
<protein>
    <submittedName>
        <fullName evidence="5">Transcriptional regulator, AsnC family</fullName>
    </submittedName>
</protein>
<dbReference type="SUPFAM" id="SSF46785">
    <property type="entry name" value="Winged helix' DNA-binding domain"/>
    <property type="match status" value="1"/>
</dbReference>
<dbReference type="InterPro" id="IPR000485">
    <property type="entry name" value="AsnC-type_HTH_dom"/>
</dbReference>
<dbReference type="AlphaFoldDB" id="H8I5K0"/>
<evidence type="ECO:0000313" key="6">
    <source>
        <dbReference type="Proteomes" id="UP000005233"/>
    </source>
</evidence>
<evidence type="ECO:0000313" key="5">
    <source>
        <dbReference type="EMBL" id="AFC99319.1"/>
    </source>
</evidence>
<sequence>MYLLNIFSAREDDAMKIDKMNKKILNILQQSGRMTYKDVAKKIDRAQSTVRDRIGIMEEEGVIKGYTVVINKKKAGLDCYAIIKCKVDADRIDEVARKLKRVENVLQIYHTDGEYQLTFLIATWDYDELKRILKDRIAPLKIKDYETIIITESIREMAYVDIH</sequence>
<reference evidence="5 6" key="1">
    <citation type="journal article" date="2012" name="J. Bacteriol.">
        <title>Complete genome sequence of a thermophilic methanogen, Methanocella conradii HZ254, isolated from Chinese rice field soil.</title>
        <authorList>
            <person name="Lu Z."/>
            <person name="Lu Y."/>
        </authorList>
    </citation>
    <scope>NUCLEOTIDE SEQUENCE [LARGE SCALE GENOMIC DNA]</scope>
    <source>
        <strain evidence="6">DSM 24694 / JCM 17849 / CGMCC 1.5162 / HZ254</strain>
    </source>
</reference>
<keyword evidence="1" id="KW-0805">Transcription regulation</keyword>
<dbReference type="Proteomes" id="UP000005233">
    <property type="component" value="Chromosome"/>
</dbReference>
<dbReference type="eggNOG" id="arCOG01580">
    <property type="taxonomic scope" value="Archaea"/>
</dbReference>
<keyword evidence="3" id="KW-0804">Transcription</keyword>
<organism evidence="5 6">
    <name type="scientific">Methanocella conradii (strain DSM 24694 / JCM 17849 / CGMCC 1.5162 / HZ254)</name>
    <dbReference type="NCBI Taxonomy" id="1041930"/>
    <lineage>
        <taxon>Archaea</taxon>
        <taxon>Methanobacteriati</taxon>
        <taxon>Methanobacteriota</taxon>
        <taxon>Stenosarchaea group</taxon>
        <taxon>Methanomicrobia</taxon>
        <taxon>Methanocellales</taxon>
        <taxon>Methanocellaceae</taxon>
        <taxon>Methanocella</taxon>
    </lineage>
</organism>
<dbReference type="STRING" id="1041930.Mtc_0554"/>
<dbReference type="PRINTS" id="PR00033">
    <property type="entry name" value="HTHASNC"/>
</dbReference>
<dbReference type="GO" id="GO:0005829">
    <property type="term" value="C:cytosol"/>
    <property type="evidence" value="ECO:0007669"/>
    <property type="project" value="TreeGrafter"/>
</dbReference>
<dbReference type="InterPro" id="IPR036388">
    <property type="entry name" value="WH-like_DNA-bd_sf"/>
</dbReference>
<evidence type="ECO:0000256" key="2">
    <source>
        <dbReference type="ARBA" id="ARBA00023125"/>
    </source>
</evidence>
<dbReference type="Pfam" id="PF13412">
    <property type="entry name" value="HTH_24"/>
    <property type="match status" value="1"/>
</dbReference>
<feature type="domain" description="HTH asnC-type" evidence="4">
    <location>
        <begin position="17"/>
        <end position="78"/>
    </location>
</feature>
<dbReference type="PANTHER" id="PTHR30154:SF34">
    <property type="entry name" value="TRANSCRIPTIONAL REGULATOR AZLB"/>
    <property type="match status" value="1"/>
</dbReference>
<proteinExistence type="predicted"/>
<dbReference type="EMBL" id="CP003243">
    <property type="protein sequence ID" value="AFC99319.1"/>
    <property type="molecule type" value="Genomic_DNA"/>
</dbReference>
<keyword evidence="6" id="KW-1185">Reference proteome</keyword>
<dbReference type="InterPro" id="IPR036390">
    <property type="entry name" value="WH_DNA-bd_sf"/>
</dbReference>
<evidence type="ECO:0000259" key="4">
    <source>
        <dbReference type="PROSITE" id="PS50956"/>
    </source>
</evidence>
<dbReference type="InterPro" id="IPR019888">
    <property type="entry name" value="Tscrpt_reg_AsnC-like"/>
</dbReference>
<dbReference type="Gene3D" id="1.10.10.10">
    <property type="entry name" value="Winged helix-like DNA-binding domain superfamily/Winged helix DNA-binding domain"/>
    <property type="match status" value="1"/>
</dbReference>
<gene>
    <name evidence="5" type="ordered locus">Mtc_0554</name>
</gene>
<dbReference type="HOGENOM" id="CLU_091233_5_4_2"/>